<dbReference type="Pfam" id="PF18847">
    <property type="entry name" value="LPD29"/>
    <property type="match status" value="1"/>
</dbReference>
<dbReference type="InterPro" id="IPR041311">
    <property type="entry name" value="LPD29"/>
</dbReference>
<evidence type="ECO:0008006" key="5">
    <source>
        <dbReference type="Google" id="ProtNLM"/>
    </source>
</evidence>
<organism evidence="3 4">
    <name type="scientific">Pantoea coffeiphila</name>
    <dbReference type="NCBI Taxonomy" id="1465635"/>
    <lineage>
        <taxon>Bacteria</taxon>
        <taxon>Pseudomonadati</taxon>
        <taxon>Pseudomonadota</taxon>
        <taxon>Gammaproteobacteria</taxon>
        <taxon>Enterobacterales</taxon>
        <taxon>Erwiniaceae</taxon>
        <taxon>Pantoea</taxon>
    </lineage>
</organism>
<dbReference type="EMBL" id="PDET01000017">
    <property type="protein sequence ID" value="PRD13669.1"/>
    <property type="molecule type" value="Genomic_DNA"/>
</dbReference>
<dbReference type="Pfam" id="PF18850">
    <property type="entry name" value="LPD30"/>
    <property type="match status" value="1"/>
</dbReference>
<feature type="domain" description="Large polyvalent protein associated" evidence="2">
    <location>
        <begin position="7"/>
        <end position="110"/>
    </location>
</feature>
<name>A0A2S9I799_9GAMM</name>
<comment type="caution">
    <text evidence="3">The sequence shown here is derived from an EMBL/GenBank/DDBJ whole genome shotgun (WGS) entry which is preliminary data.</text>
</comment>
<proteinExistence type="predicted"/>
<dbReference type="Proteomes" id="UP000239181">
    <property type="component" value="Unassembled WGS sequence"/>
</dbReference>
<accession>A0A2S9I799</accession>
<reference evidence="3 4" key="1">
    <citation type="submission" date="2017-10" db="EMBL/GenBank/DDBJ databases">
        <title>Draft genome of two endophytic bacteria isolated from 'guarana' Paullinia cupana (Mart.) Ducke.</title>
        <authorList>
            <person name="Siqueira K.A."/>
            <person name="Liotti R.G."/>
            <person name="Mendes T.A."/>
            <person name="Soares M.A."/>
        </authorList>
    </citation>
    <scope>NUCLEOTIDE SEQUENCE [LARGE SCALE GENOMIC DNA]</scope>
    <source>
        <strain evidence="3 4">342</strain>
    </source>
</reference>
<evidence type="ECO:0000259" key="1">
    <source>
        <dbReference type="Pfam" id="PF18847"/>
    </source>
</evidence>
<sequence>MNIRKPLSVGQIVSTNLYNKGRGAVFAIDGEQKPETVSSVKGIMTRGGNAKFDTAFFNGSISRSLPESILHGVQWSVTDEVISGNELEQLVSHCLQVEENKRKQIDRAKVIFENLCIQLKTDKRYSHLTQEQSGANQVTKNIRKELKSQFPGVKFSVRKNHYDSITVSWTDGPTEENVKSVTEKYRDSYFDSSEDMIVSCRSAFNVVYGGVGYISLKREFTDAILDKALSEINKKYGAEFEGVKIDKENYKSGVLYRTGQALFWHSQGFDGEIRRVMKEIE</sequence>
<evidence type="ECO:0000313" key="4">
    <source>
        <dbReference type="Proteomes" id="UP000239181"/>
    </source>
</evidence>
<gene>
    <name evidence="3" type="ORF">CQW29_20735</name>
</gene>
<dbReference type="AlphaFoldDB" id="A0A2S9I799"/>
<feature type="domain" description="Large polyvalent protein associated" evidence="1">
    <location>
        <begin position="136"/>
        <end position="220"/>
    </location>
</feature>
<evidence type="ECO:0000259" key="2">
    <source>
        <dbReference type="Pfam" id="PF18850"/>
    </source>
</evidence>
<keyword evidence="4" id="KW-1185">Reference proteome</keyword>
<dbReference type="InterPro" id="IPR040631">
    <property type="entry name" value="LPD30"/>
</dbReference>
<evidence type="ECO:0000313" key="3">
    <source>
        <dbReference type="EMBL" id="PRD13669.1"/>
    </source>
</evidence>
<protein>
    <recommendedName>
        <fullName evidence="5">Large polyvalent protein associated domain-containing protein</fullName>
    </recommendedName>
</protein>